<reference evidence="1 2" key="1">
    <citation type="submission" date="2024-01" db="EMBL/GenBank/DDBJ databases">
        <title>The genomes of 5 underutilized Papilionoideae crops provide insights into root nodulation and disease resistanc.</title>
        <authorList>
            <person name="Yuan L."/>
        </authorList>
    </citation>
    <scope>NUCLEOTIDE SEQUENCE [LARGE SCALE GENOMIC DNA]</scope>
    <source>
        <strain evidence="1">ZHUSHIDOU_FW_LH</strain>
        <tissue evidence="1">Leaf</tissue>
    </source>
</reference>
<sequence length="196" mass="21641">MNNNETASECLKFLDKEEWCDICSNGSLSEKQKTSIFEVPISAMDDISAIQVSQDRSVLSDITNIIQSKGSLSKKRKKTLFEVPISAMNDIPVIDLSCSERANQKRRFEHQVDQQVKSKAGGTKNIQINNTTNFGRVLHIIPVSDNDFSSGSFGTSGTPRLPPVTEILPQIVQPVDNGFASGSLSTTRKRRVPQRS</sequence>
<comment type="caution">
    <text evidence="1">The sequence shown here is derived from an EMBL/GenBank/DDBJ whole genome shotgun (WGS) entry which is preliminary data.</text>
</comment>
<evidence type="ECO:0000313" key="1">
    <source>
        <dbReference type="EMBL" id="KAK7259677.1"/>
    </source>
</evidence>
<dbReference type="AlphaFoldDB" id="A0AAN9ELV7"/>
<proteinExistence type="predicted"/>
<dbReference type="EMBL" id="JAYWIO010000005">
    <property type="protein sequence ID" value="KAK7259677.1"/>
    <property type="molecule type" value="Genomic_DNA"/>
</dbReference>
<protein>
    <submittedName>
        <fullName evidence="1">Uncharacterized protein</fullName>
    </submittedName>
</protein>
<name>A0AAN9ELV7_CROPI</name>
<evidence type="ECO:0000313" key="2">
    <source>
        <dbReference type="Proteomes" id="UP001372338"/>
    </source>
</evidence>
<gene>
    <name evidence="1" type="ORF">RIF29_25290</name>
</gene>
<dbReference type="Proteomes" id="UP001372338">
    <property type="component" value="Unassembled WGS sequence"/>
</dbReference>
<keyword evidence="2" id="KW-1185">Reference proteome</keyword>
<organism evidence="1 2">
    <name type="scientific">Crotalaria pallida</name>
    <name type="common">Smooth rattlebox</name>
    <name type="synonym">Crotalaria striata</name>
    <dbReference type="NCBI Taxonomy" id="3830"/>
    <lineage>
        <taxon>Eukaryota</taxon>
        <taxon>Viridiplantae</taxon>
        <taxon>Streptophyta</taxon>
        <taxon>Embryophyta</taxon>
        <taxon>Tracheophyta</taxon>
        <taxon>Spermatophyta</taxon>
        <taxon>Magnoliopsida</taxon>
        <taxon>eudicotyledons</taxon>
        <taxon>Gunneridae</taxon>
        <taxon>Pentapetalae</taxon>
        <taxon>rosids</taxon>
        <taxon>fabids</taxon>
        <taxon>Fabales</taxon>
        <taxon>Fabaceae</taxon>
        <taxon>Papilionoideae</taxon>
        <taxon>50 kb inversion clade</taxon>
        <taxon>genistoids sensu lato</taxon>
        <taxon>core genistoids</taxon>
        <taxon>Crotalarieae</taxon>
        <taxon>Crotalaria</taxon>
    </lineage>
</organism>
<accession>A0AAN9ELV7</accession>